<dbReference type="InterPro" id="IPR005467">
    <property type="entry name" value="His_kinase_dom"/>
</dbReference>
<dbReference type="GO" id="GO:0004673">
    <property type="term" value="F:protein histidine kinase activity"/>
    <property type="evidence" value="ECO:0007669"/>
    <property type="project" value="UniProtKB-EC"/>
</dbReference>
<dbReference type="InterPro" id="IPR050351">
    <property type="entry name" value="BphY/WalK/GraS-like"/>
</dbReference>
<evidence type="ECO:0000256" key="1">
    <source>
        <dbReference type="ARBA" id="ARBA00000085"/>
    </source>
</evidence>
<evidence type="ECO:0000256" key="10">
    <source>
        <dbReference type="SAM" id="Phobius"/>
    </source>
</evidence>
<dbReference type="EMBL" id="JAUSVM010000001">
    <property type="protein sequence ID" value="MDQ0424745.1"/>
    <property type="molecule type" value="Genomic_DNA"/>
</dbReference>
<feature type="region of interest" description="Disordered" evidence="9">
    <location>
        <begin position="376"/>
        <end position="429"/>
    </location>
</feature>
<evidence type="ECO:0000313" key="12">
    <source>
        <dbReference type="EMBL" id="MDQ0424745.1"/>
    </source>
</evidence>
<keyword evidence="7" id="KW-0902">Two-component regulatory system</keyword>
<evidence type="ECO:0000259" key="11">
    <source>
        <dbReference type="PROSITE" id="PS50109"/>
    </source>
</evidence>
<keyword evidence="4" id="KW-0597">Phosphoprotein</keyword>
<dbReference type="SUPFAM" id="SSF47384">
    <property type="entry name" value="Homodimeric domain of signal transducing histidine kinase"/>
    <property type="match status" value="1"/>
</dbReference>
<keyword evidence="6 12" id="KW-0418">Kinase</keyword>
<feature type="transmembrane region" description="Helical" evidence="10">
    <location>
        <begin position="6"/>
        <end position="27"/>
    </location>
</feature>
<sequence>MEWFLDAVPLAAGVLGVLVGAVAMAAFRWSEREQRRVPPQPEPELEDGLVRTLAVLRSAAVVLDAQDRVVRASPPAHALGLVRDGRLVHAAMRDMVTDVRRDGVIRDEELDVPRGPVGPARLMVQVRVAQVTPDHVLLLAEDLTQARRLEAIRRDFVVNVSHELKTPVGALSLLAETVQDAADDPEAVRRFSGRMRAEAARLSALVHEIIELSRLQVAGALEDVEAVGVDDVVAEAVDRARTGADAKQIRIAAGGDRGVTVFGDHNLLVTAVRNLLDNAVAYSPEGTRVSLGVRRRGELVEIAVVDEGVGIAEADQDRVFERFYRVDPARSRDTGGTGLGLSIVKHVAADHGGDVSVWSQPGRGSTFTLRLPVADARGDDAPDASAADAPDAAGTTSSTPGAPGAPDHPTDAPARREPRTPPNLSRSTP</sequence>
<dbReference type="RefSeq" id="WP_070318864.1">
    <property type="nucleotide sequence ID" value="NZ_JAUSVM010000001.1"/>
</dbReference>
<dbReference type="EC" id="2.7.13.3" evidence="3"/>
<evidence type="ECO:0000256" key="6">
    <source>
        <dbReference type="ARBA" id="ARBA00022777"/>
    </source>
</evidence>
<gene>
    <name evidence="12" type="ORF">JO380_001126</name>
</gene>
<dbReference type="PRINTS" id="PR00344">
    <property type="entry name" value="BCTRLSENSOR"/>
</dbReference>
<proteinExistence type="predicted"/>
<feature type="compositionally biased region" description="Low complexity" evidence="9">
    <location>
        <begin position="383"/>
        <end position="400"/>
    </location>
</feature>
<dbReference type="InterPro" id="IPR003594">
    <property type="entry name" value="HATPase_dom"/>
</dbReference>
<dbReference type="PANTHER" id="PTHR45453">
    <property type="entry name" value="PHOSPHATE REGULON SENSOR PROTEIN PHOR"/>
    <property type="match status" value="1"/>
</dbReference>
<dbReference type="InterPro" id="IPR004358">
    <property type="entry name" value="Sig_transdc_His_kin-like_C"/>
</dbReference>
<evidence type="ECO:0000256" key="4">
    <source>
        <dbReference type="ARBA" id="ARBA00022553"/>
    </source>
</evidence>
<dbReference type="CDD" id="cd00082">
    <property type="entry name" value="HisKA"/>
    <property type="match status" value="1"/>
</dbReference>
<dbReference type="SMART" id="SM00387">
    <property type="entry name" value="HATPase_c"/>
    <property type="match status" value="1"/>
</dbReference>
<dbReference type="Proteomes" id="UP001240250">
    <property type="component" value="Unassembled WGS sequence"/>
</dbReference>
<name>A0ABU0GHA2_9CELL</name>
<evidence type="ECO:0000313" key="13">
    <source>
        <dbReference type="Proteomes" id="UP001240250"/>
    </source>
</evidence>
<keyword evidence="5 12" id="KW-0808">Transferase</keyword>
<organism evidence="12 13">
    <name type="scientific">Cellulomonas iranensis</name>
    <dbReference type="NCBI Taxonomy" id="76862"/>
    <lineage>
        <taxon>Bacteria</taxon>
        <taxon>Bacillati</taxon>
        <taxon>Actinomycetota</taxon>
        <taxon>Actinomycetes</taxon>
        <taxon>Micrococcales</taxon>
        <taxon>Cellulomonadaceae</taxon>
        <taxon>Cellulomonas</taxon>
    </lineage>
</organism>
<dbReference type="CDD" id="cd00075">
    <property type="entry name" value="HATPase"/>
    <property type="match status" value="1"/>
</dbReference>
<reference evidence="12 13" key="1">
    <citation type="submission" date="2023-07" db="EMBL/GenBank/DDBJ databases">
        <title>Sequencing the genomes of 1000 actinobacteria strains.</title>
        <authorList>
            <person name="Klenk H.-P."/>
        </authorList>
    </citation>
    <scope>NUCLEOTIDE SEQUENCE [LARGE SCALE GENOMIC DNA]</scope>
    <source>
        <strain evidence="12 13">DSM 14785</strain>
    </source>
</reference>
<accession>A0ABU0GHA2</accession>
<evidence type="ECO:0000256" key="2">
    <source>
        <dbReference type="ARBA" id="ARBA00004236"/>
    </source>
</evidence>
<feature type="compositionally biased region" description="Basic and acidic residues" evidence="9">
    <location>
        <begin position="408"/>
        <end position="419"/>
    </location>
</feature>
<evidence type="ECO:0000256" key="7">
    <source>
        <dbReference type="ARBA" id="ARBA00023012"/>
    </source>
</evidence>
<keyword evidence="13" id="KW-1185">Reference proteome</keyword>
<dbReference type="InterPro" id="IPR036097">
    <property type="entry name" value="HisK_dim/P_sf"/>
</dbReference>
<dbReference type="PROSITE" id="PS50109">
    <property type="entry name" value="HIS_KIN"/>
    <property type="match status" value="1"/>
</dbReference>
<evidence type="ECO:0000256" key="3">
    <source>
        <dbReference type="ARBA" id="ARBA00012438"/>
    </source>
</evidence>
<dbReference type="Pfam" id="PF00512">
    <property type="entry name" value="HisKA"/>
    <property type="match status" value="1"/>
</dbReference>
<dbReference type="Gene3D" id="1.10.287.130">
    <property type="match status" value="1"/>
</dbReference>
<protein>
    <recommendedName>
        <fullName evidence="8">Sensor-like histidine kinase SenX3</fullName>
        <ecNumber evidence="3">2.7.13.3</ecNumber>
    </recommendedName>
</protein>
<comment type="subcellular location">
    <subcellularLocation>
        <location evidence="2">Cell membrane</location>
    </subcellularLocation>
</comment>
<comment type="catalytic activity">
    <reaction evidence="1">
        <text>ATP + protein L-histidine = ADP + protein N-phospho-L-histidine.</text>
        <dbReference type="EC" id="2.7.13.3"/>
    </reaction>
</comment>
<dbReference type="InterPro" id="IPR036890">
    <property type="entry name" value="HATPase_C_sf"/>
</dbReference>
<dbReference type="SMART" id="SM00388">
    <property type="entry name" value="HisKA"/>
    <property type="match status" value="1"/>
</dbReference>
<keyword evidence="10" id="KW-0472">Membrane</keyword>
<dbReference type="Pfam" id="PF02518">
    <property type="entry name" value="HATPase_c"/>
    <property type="match status" value="1"/>
</dbReference>
<dbReference type="Gene3D" id="3.30.565.10">
    <property type="entry name" value="Histidine kinase-like ATPase, C-terminal domain"/>
    <property type="match status" value="1"/>
</dbReference>
<evidence type="ECO:0000256" key="5">
    <source>
        <dbReference type="ARBA" id="ARBA00022679"/>
    </source>
</evidence>
<dbReference type="InterPro" id="IPR003661">
    <property type="entry name" value="HisK_dim/P_dom"/>
</dbReference>
<keyword evidence="10" id="KW-1133">Transmembrane helix</keyword>
<dbReference type="SUPFAM" id="SSF55874">
    <property type="entry name" value="ATPase domain of HSP90 chaperone/DNA topoisomerase II/histidine kinase"/>
    <property type="match status" value="1"/>
</dbReference>
<feature type="domain" description="Histidine kinase" evidence="11">
    <location>
        <begin position="159"/>
        <end position="375"/>
    </location>
</feature>
<evidence type="ECO:0000256" key="8">
    <source>
        <dbReference type="ARBA" id="ARBA00039401"/>
    </source>
</evidence>
<evidence type="ECO:0000256" key="9">
    <source>
        <dbReference type="SAM" id="MobiDB-lite"/>
    </source>
</evidence>
<comment type="caution">
    <text evidence="12">The sequence shown here is derived from an EMBL/GenBank/DDBJ whole genome shotgun (WGS) entry which is preliminary data.</text>
</comment>
<dbReference type="PANTHER" id="PTHR45453:SF1">
    <property type="entry name" value="PHOSPHATE REGULON SENSOR PROTEIN PHOR"/>
    <property type="match status" value="1"/>
</dbReference>
<keyword evidence="10" id="KW-0812">Transmembrane</keyword>